<name>A0A5J5JSV9_9ACTN</name>
<organism evidence="1 2">
    <name type="scientific">Microbispora cellulosiformans</name>
    <dbReference type="NCBI Taxonomy" id="2614688"/>
    <lineage>
        <taxon>Bacteria</taxon>
        <taxon>Bacillati</taxon>
        <taxon>Actinomycetota</taxon>
        <taxon>Actinomycetes</taxon>
        <taxon>Streptosporangiales</taxon>
        <taxon>Streptosporangiaceae</taxon>
        <taxon>Microbispora</taxon>
    </lineage>
</organism>
<reference evidence="1 2" key="1">
    <citation type="submission" date="2019-09" db="EMBL/GenBank/DDBJ databases">
        <title>Screening of Novel Bioactive Compounds from Soil-Associated.</title>
        <authorList>
            <person name="Gong X."/>
        </authorList>
    </citation>
    <scope>NUCLEOTIDE SEQUENCE [LARGE SCALE GENOMIC DNA]</scope>
    <source>
        <strain evidence="1 2">Gxj-6</strain>
    </source>
</reference>
<dbReference type="RefSeq" id="WP_150939032.1">
    <property type="nucleotide sequence ID" value="NZ_VYTZ01000017.1"/>
</dbReference>
<evidence type="ECO:0000313" key="2">
    <source>
        <dbReference type="Proteomes" id="UP000327011"/>
    </source>
</evidence>
<accession>A0A5J5JSV9</accession>
<protein>
    <submittedName>
        <fullName evidence="1">Uncharacterized protein</fullName>
    </submittedName>
</protein>
<dbReference type="Proteomes" id="UP000327011">
    <property type="component" value="Unassembled WGS sequence"/>
</dbReference>
<comment type="caution">
    <text evidence="1">The sequence shown here is derived from an EMBL/GenBank/DDBJ whole genome shotgun (WGS) entry which is preliminary data.</text>
</comment>
<sequence>MVDNELAEVLRSGPFERALRTAIRARGLSLDRLHSRLRERGVAISLSSLSYWQRGRSRPERAASLAAVRELEIILSLPEYALIGLLGPPRPRGRRPETVSVLSHHEQVVVGADRRRHRASARVVLRAAAPGVDRYLVAHPPGARLLRAESCRPGRSADAGPGTLTELIFPHPLTTGETRVVEYVTAFPATADRYDLHLRDPVEQFLTQVRFAGGRLPVRCFHTWSPDASAPPGDAGELRVDAFGTAHVVDTAARPGVRGLRWEWV</sequence>
<dbReference type="AlphaFoldDB" id="A0A5J5JSV9"/>
<dbReference type="EMBL" id="VYTZ01000017">
    <property type="protein sequence ID" value="KAA9374203.1"/>
    <property type="molecule type" value="Genomic_DNA"/>
</dbReference>
<proteinExistence type="predicted"/>
<evidence type="ECO:0000313" key="1">
    <source>
        <dbReference type="EMBL" id="KAA9374203.1"/>
    </source>
</evidence>
<keyword evidence="2" id="KW-1185">Reference proteome</keyword>
<gene>
    <name evidence="1" type="ORF">F5972_32000</name>
</gene>